<sequence length="443" mass="48595">MEDLISKVEEINLSLLGSKSSLCTVQSNAKNEIGTEVQEIRKALHQSSQELEYVNVEVSGLLEDINKHAGKELKNLQPQMKWLESHVGSIVYSLEKAEAKISSAMGGSMAFQSSLMDIEQEIATKRRDLTEAKQESANLKSKALKDKKESLKLIRETEKEIAEKDQSIQTKTDEASTLRSELSIQRSQLDSLNADLEKAQQRARRKKEKAWGGGLMAISGILLAPVTGGASLVLTAGGAGYGTAKAVEYDTVKDHIRDLRSRISTTEARVLEADRRIVELTTEKSSLESRLQRLKSTLKSEEATRSRIQKDIGRADQLTVEIALLQKHAQAESSKVRECVRELGALKSKLHEVATQISKEATQLTIGSSDMATAKGANAAQKRLQERNKKAIESLAEAMSNAQLKIPTLLPTTGTYFLEGKAEKDQAVVSSIAVSKMPRLTAN</sequence>
<dbReference type="InParanoid" id="A0A0D2A243"/>
<dbReference type="GeneID" id="27315566"/>
<keyword evidence="5" id="KW-1185">Reference proteome</keyword>
<evidence type="ECO:0000313" key="4">
    <source>
        <dbReference type="EMBL" id="KIW00833.1"/>
    </source>
</evidence>
<comment type="similarity">
    <text evidence="1">Belongs to the apolipoprotein L family.</text>
</comment>
<feature type="coiled-coil region" evidence="2">
    <location>
        <begin position="256"/>
        <end position="311"/>
    </location>
</feature>
<dbReference type="GO" id="GO:0006869">
    <property type="term" value="P:lipid transport"/>
    <property type="evidence" value="ECO:0007669"/>
    <property type="project" value="InterPro"/>
</dbReference>
<dbReference type="EMBL" id="KN847559">
    <property type="protein sequence ID" value="KIW00833.1"/>
    <property type="molecule type" value="Genomic_DNA"/>
</dbReference>
<feature type="coiled-coil region" evidence="2">
    <location>
        <begin position="115"/>
        <end position="209"/>
    </location>
</feature>
<dbReference type="GO" id="GO:0042157">
    <property type="term" value="P:lipoprotein metabolic process"/>
    <property type="evidence" value="ECO:0007669"/>
    <property type="project" value="InterPro"/>
</dbReference>
<dbReference type="HOGENOM" id="CLU_618483_0_0_1"/>
<dbReference type="GO" id="GO:0005576">
    <property type="term" value="C:extracellular region"/>
    <property type="evidence" value="ECO:0007669"/>
    <property type="project" value="InterPro"/>
</dbReference>
<evidence type="ECO:0000256" key="2">
    <source>
        <dbReference type="SAM" id="Coils"/>
    </source>
</evidence>
<dbReference type="Gene3D" id="1.20.1170.10">
    <property type="match status" value="1"/>
</dbReference>
<gene>
    <name evidence="4" type="ORF">PV09_07593</name>
</gene>
<evidence type="ECO:0000313" key="5">
    <source>
        <dbReference type="Proteomes" id="UP000053259"/>
    </source>
</evidence>
<dbReference type="RefSeq" id="XP_016210702.1">
    <property type="nucleotide sequence ID" value="XM_016361376.1"/>
</dbReference>
<keyword evidence="3" id="KW-0472">Membrane</keyword>
<dbReference type="GO" id="GO:0008289">
    <property type="term" value="F:lipid binding"/>
    <property type="evidence" value="ECO:0007669"/>
    <property type="project" value="InterPro"/>
</dbReference>
<keyword evidence="2" id="KW-0175">Coiled coil</keyword>
<dbReference type="OrthoDB" id="5407180at2759"/>
<dbReference type="Proteomes" id="UP000053259">
    <property type="component" value="Unassembled WGS sequence"/>
</dbReference>
<proteinExistence type="inferred from homology"/>
<organism evidence="4 5">
    <name type="scientific">Verruconis gallopava</name>
    <dbReference type="NCBI Taxonomy" id="253628"/>
    <lineage>
        <taxon>Eukaryota</taxon>
        <taxon>Fungi</taxon>
        <taxon>Dikarya</taxon>
        <taxon>Ascomycota</taxon>
        <taxon>Pezizomycotina</taxon>
        <taxon>Dothideomycetes</taxon>
        <taxon>Pleosporomycetidae</taxon>
        <taxon>Venturiales</taxon>
        <taxon>Sympoventuriaceae</taxon>
        <taxon>Verruconis</taxon>
    </lineage>
</organism>
<accession>A0A0D2A243</accession>
<feature type="transmembrane region" description="Helical" evidence="3">
    <location>
        <begin position="210"/>
        <end position="234"/>
    </location>
</feature>
<keyword evidence="3" id="KW-1133">Transmembrane helix</keyword>
<protein>
    <submittedName>
        <fullName evidence="4">Uncharacterized protein</fullName>
    </submittedName>
</protein>
<evidence type="ECO:0000256" key="1">
    <source>
        <dbReference type="ARBA" id="ARBA00010090"/>
    </source>
</evidence>
<keyword evidence="3" id="KW-0812">Transmembrane</keyword>
<dbReference type="PANTHER" id="PTHR18937">
    <property type="entry name" value="STRUCTURAL MAINTENANCE OF CHROMOSOMES SMC FAMILY MEMBER"/>
    <property type="match status" value="1"/>
</dbReference>
<dbReference type="InterPro" id="IPR008405">
    <property type="entry name" value="ApoL"/>
</dbReference>
<dbReference type="Pfam" id="PF05461">
    <property type="entry name" value="ApoL"/>
    <property type="match status" value="1"/>
</dbReference>
<name>A0A0D2A243_9PEZI</name>
<reference evidence="4 5" key="1">
    <citation type="submission" date="2015-01" db="EMBL/GenBank/DDBJ databases">
        <title>The Genome Sequence of Ochroconis gallopava CBS43764.</title>
        <authorList>
            <consortium name="The Broad Institute Genomics Platform"/>
            <person name="Cuomo C."/>
            <person name="de Hoog S."/>
            <person name="Gorbushina A."/>
            <person name="Stielow B."/>
            <person name="Teixiera M."/>
            <person name="Abouelleil A."/>
            <person name="Chapman S.B."/>
            <person name="Priest M."/>
            <person name="Young S.K."/>
            <person name="Wortman J."/>
            <person name="Nusbaum C."/>
            <person name="Birren B."/>
        </authorList>
    </citation>
    <scope>NUCLEOTIDE SEQUENCE [LARGE SCALE GENOMIC DNA]</scope>
    <source>
        <strain evidence="4 5">CBS 43764</strain>
    </source>
</reference>
<dbReference type="AlphaFoldDB" id="A0A0D2A243"/>
<dbReference type="VEuPathDB" id="FungiDB:PV09_07593"/>
<evidence type="ECO:0000256" key="3">
    <source>
        <dbReference type="SAM" id="Phobius"/>
    </source>
</evidence>